<evidence type="ECO:0000256" key="5">
    <source>
        <dbReference type="ARBA" id="ARBA00022454"/>
    </source>
</evidence>
<evidence type="ECO:0000256" key="1">
    <source>
        <dbReference type="ARBA" id="ARBA00004123"/>
    </source>
</evidence>
<dbReference type="GO" id="GO:0005634">
    <property type="term" value="C:nucleus"/>
    <property type="evidence" value="ECO:0007669"/>
    <property type="project" value="UniProtKB-SubCell"/>
</dbReference>
<proteinExistence type="inferred from homology"/>
<dbReference type="PANTHER" id="PTHR31740:SF2">
    <property type="entry name" value="CENTROMERE PROTEIN L"/>
    <property type="match status" value="1"/>
</dbReference>
<dbReference type="InterPro" id="IPR025204">
    <property type="entry name" value="CENP-L"/>
</dbReference>
<dbReference type="Proteomes" id="UP000327468">
    <property type="component" value="Chromosome 4"/>
</dbReference>
<comment type="caution">
    <text evidence="8">The sequence shown here is derived from an EMBL/GenBank/DDBJ whole genome shotgun (WGS) entry which is preliminary data.</text>
</comment>
<accession>A0A5N5PIU0</accession>
<dbReference type="GO" id="GO:0000775">
    <property type="term" value="C:chromosome, centromeric region"/>
    <property type="evidence" value="ECO:0007669"/>
    <property type="project" value="UniProtKB-SubCell"/>
</dbReference>
<dbReference type="Pfam" id="PF13092">
    <property type="entry name" value="CENP-L"/>
    <property type="match status" value="1"/>
</dbReference>
<comment type="similarity">
    <text evidence="3">Belongs to the CENP-L/IML3 family.</text>
</comment>
<evidence type="ECO:0000256" key="3">
    <source>
        <dbReference type="ARBA" id="ARBA00011060"/>
    </source>
</evidence>
<sequence length="370" mass="41866">MMGKRDVQIYFRLNWRLLAMEGRVSSAVNTPANMPMTRRKSYGRSCVENPSLFWQTPGHFPALGHRIPSSRGAARSRNVLSKVDPEQVALLVKHEWKLAYVTPLYRFRHTQLKLYSKHLTAFIIAEKQQGVAIEVGVEAGFKVTISTILGMAESEEDAETIFIQIHSKPTFGAEALKPVWRGWLTCVNGDHEYLRSLPPDFVSLPLFCSSGSESLTALVKSWFERTFDCNFGSLFLNSTTLNWLAALWTGCHPSSNIRFLKLTWTMPTQPSLDIMYTVNPQDAWELWNSIHTEDSADDRIHIDEVQQFMNGLETHLFRHFKIYLSAGTLMKVSTSLGSAHHEGKIKIGSSDYISTLLTLLTECALLRTPV</sequence>
<keyword evidence="5" id="KW-0158">Chromosome</keyword>
<keyword evidence="9" id="KW-1185">Reference proteome</keyword>
<comment type="subcellular location">
    <subcellularLocation>
        <location evidence="2">Chromosome</location>
        <location evidence="2">Centromere</location>
    </subcellularLocation>
    <subcellularLocation>
        <location evidence="1">Nucleus</location>
    </subcellularLocation>
</comment>
<dbReference type="AlphaFoldDB" id="A0A5N5PIU0"/>
<evidence type="ECO:0000313" key="8">
    <source>
        <dbReference type="EMBL" id="KAB5579634.1"/>
    </source>
</evidence>
<name>A0A5N5PIU0_PANHP</name>
<reference evidence="8 9" key="1">
    <citation type="submission" date="2019-06" db="EMBL/GenBank/DDBJ databases">
        <title>A chromosome-scale genome assembly of the striped catfish, Pangasianodon hypophthalmus.</title>
        <authorList>
            <person name="Wen M."/>
            <person name="Zahm M."/>
            <person name="Roques C."/>
            <person name="Cabau C."/>
            <person name="Klopp C."/>
            <person name="Donnadieu C."/>
            <person name="Jouanno E."/>
            <person name="Avarre J.-C."/>
            <person name="Campet M."/>
            <person name="Ha T.T.T."/>
            <person name="Dugue R."/>
            <person name="Lampietro C."/>
            <person name="Louis A."/>
            <person name="Herpin A."/>
            <person name="Echchiki A."/>
            <person name="Berthelot C."/>
            <person name="Parey E."/>
            <person name="Roest-Crollius H."/>
            <person name="Braasch I."/>
            <person name="Postlethwait J."/>
            <person name="Bobe J."/>
            <person name="Montfort J."/>
            <person name="Bouchez O."/>
            <person name="Begum T."/>
            <person name="Schartl M."/>
            <person name="Guiguen Y."/>
        </authorList>
    </citation>
    <scope>NUCLEOTIDE SEQUENCE [LARGE SCALE GENOMIC DNA]</scope>
    <source>
        <strain evidence="8 9">Indonesia</strain>
        <tissue evidence="8">Blood</tissue>
    </source>
</reference>
<evidence type="ECO:0000256" key="2">
    <source>
        <dbReference type="ARBA" id="ARBA00004584"/>
    </source>
</evidence>
<dbReference type="PANTHER" id="PTHR31740">
    <property type="entry name" value="CENTROMERE PROTEIN L"/>
    <property type="match status" value="1"/>
</dbReference>
<evidence type="ECO:0000313" key="9">
    <source>
        <dbReference type="Proteomes" id="UP000327468"/>
    </source>
</evidence>
<keyword evidence="6" id="KW-0539">Nucleus</keyword>
<gene>
    <name evidence="8" type="ORF">PHYPO_G00197210</name>
</gene>
<dbReference type="EMBL" id="VFJC01000005">
    <property type="protein sequence ID" value="KAB5579634.1"/>
    <property type="molecule type" value="Genomic_DNA"/>
</dbReference>
<organism evidence="8 9">
    <name type="scientific">Pangasianodon hypophthalmus</name>
    <name type="common">Striped catfish</name>
    <name type="synonym">Helicophagus hypophthalmus</name>
    <dbReference type="NCBI Taxonomy" id="310915"/>
    <lineage>
        <taxon>Eukaryota</taxon>
        <taxon>Metazoa</taxon>
        <taxon>Chordata</taxon>
        <taxon>Craniata</taxon>
        <taxon>Vertebrata</taxon>
        <taxon>Euteleostomi</taxon>
        <taxon>Actinopterygii</taxon>
        <taxon>Neopterygii</taxon>
        <taxon>Teleostei</taxon>
        <taxon>Ostariophysi</taxon>
        <taxon>Siluriformes</taxon>
        <taxon>Pangasiidae</taxon>
        <taxon>Pangasianodon</taxon>
    </lineage>
</organism>
<evidence type="ECO:0000256" key="6">
    <source>
        <dbReference type="ARBA" id="ARBA00023242"/>
    </source>
</evidence>
<evidence type="ECO:0000256" key="7">
    <source>
        <dbReference type="ARBA" id="ARBA00023328"/>
    </source>
</evidence>
<protein>
    <recommendedName>
        <fullName evidence="4">Centromere protein L</fullName>
    </recommendedName>
</protein>
<evidence type="ECO:0000256" key="4">
    <source>
        <dbReference type="ARBA" id="ARBA00016380"/>
    </source>
</evidence>
<keyword evidence="7" id="KW-0137">Centromere</keyword>